<evidence type="ECO:0000256" key="1">
    <source>
        <dbReference type="SAM" id="MobiDB-lite"/>
    </source>
</evidence>
<reference evidence="2" key="1">
    <citation type="journal article" date="2020" name="Nature">
        <title>Giant virus diversity and host interactions through global metagenomics.</title>
        <authorList>
            <person name="Schulz F."/>
            <person name="Roux S."/>
            <person name="Paez-Espino D."/>
            <person name="Jungbluth S."/>
            <person name="Walsh D.A."/>
            <person name="Denef V.J."/>
            <person name="McMahon K.D."/>
            <person name="Konstantinidis K.T."/>
            <person name="Eloe-Fadrosh E.A."/>
            <person name="Kyrpides N.C."/>
            <person name="Woyke T."/>
        </authorList>
    </citation>
    <scope>NUCLEOTIDE SEQUENCE</scope>
    <source>
        <strain evidence="2">GVMAG-M-3300027708-39</strain>
    </source>
</reference>
<protein>
    <submittedName>
        <fullName evidence="2">Uncharacterized protein</fullName>
    </submittedName>
</protein>
<proteinExistence type="predicted"/>
<dbReference type="AlphaFoldDB" id="A0A6C0JH85"/>
<accession>A0A6C0JH85</accession>
<dbReference type="EMBL" id="MN740395">
    <property type="protein sequence ID" value="QHU04321.1"/>
    <property type="molecule type" value="Genomic_DNA"/>
</dbReference>
<feature type="region of interest" description="Disordered" evidence="1">
    <location>
        <begin position="1"/>
        <end position="25"/>
    </location>
</feature>
<organism evidence="2">
    <name type="scientific">viral metagenome</name>
    <dbReference type="NCBI Taxonomy" id="1070528"/>
    <lineage>
        <taxon>unclassified sequences</taxon>
        <taxon>metagenomes</taxon>
        <taxon>organismal metagenomes</taxon>
    </lineage>
</organism>
<dbReference type="InterPro" id="IPR043876">
    <property type="entry name" value="DUF5856"/>
</dbReference>
<evidence type="ECO:0000313" key="2">
    <source>
        <dbReference type="EMBL" id="QHU04321.1"/>
    </source>
</evidence>
<name>A0A6C0JH85_9ZZZZ</name>
<sequence>MAKMTKMAKKRTLGNSKTRKNMGSTTSMKNFEREITVYFFEMLLLIKLYHWKTYSYATHKATDDLYSKFNEHMDKFIEVLLGKTGMRIDLVNKKQISLYDLNNQSQLVNKINSFKGYLVNLTNNKALKQMSNTDLLNIRDEMLSDMNQFLYLLSFK</sequence>
<feature type="compositionally biased region" description="Basic residues" evidence="1">
    <location>
        <begin position="1"/>
        <end position="20"/>
    </location>
</feature>
<dbReference type="Pfam" id="PF19174">
    <property type="entry name" value="DUF5856"/>
    <property type="match status" value="1"/>
</dbReference>